<dbReference type="InterPro" id="IPR016181">
    <property type="entry name" value="Acyl_CoA_acyltransferase"/>
</dbReference>
<evidence type="ECO:0000313" key="4">
    <source>
        <dbReference type="EMBL" id="MXY96109.1"/>
    </source>
</evidence>
<dbReference type="InterPro" id="IPR050680">
    <property type="entry name" value="YpeA/RimI_acetyltransf"/>
</dbReference>
<dbReference type="GO" id="GO:0016747">
    <property type="term" value="F:acyltransferase activity, transferring groups other than amino-acyl groups"/>
    <property type="evidence" value="ECO:0007669"/>
    <property type="project" value="InterPro"/>
</dbReference>
<dbReference type="InterPro" id="IPR000182">
    <property type="entry name" value="GNAT_dom"/>
</dbReference>
<accession>A0A6B0Z1H6</accession>
<protein>
    <submittedName>
        <fullName evidence="4">GNAT family N-acetyltransferase</fullName>
    </submittedName>
</protein>
<dbReference type="SUPFAM" id="SSF55729">
    <property type="entry name" value="Acyl-CoA N-acyltransferases (Nat)"/>
    <property type="match status" value="2"/>
</dbReference>
<sequence length="312" mass="35018">MTAPKQPSMLTGAAVEIEALRQGFNRGFADYRYNMQMDPSGMLGHLHRSNIAPDDCAVLVAEEEGRLQGVGAALLAVRGDEGWCGGLSVDPAYRGGGWGRRLMEHLKRRAVERGVRRIFLEVLVSNDHARSVYRQVGFKRLRELLLWERDPRQGPLPLPYERLEETDPAQILRSFHRWHELPTIWQRRARSLLNYVEQHGCIGLTIPAKDGAPVAYVLVSAPSPYGAPAQGQPPARLRILDVAVDPEANLQDAARPLLQALQLRYVDARMTLMDQPADSRLNPVFASLGFRVFDRQYEMVVDLAENPPDTVQ</sequence>
<keyword evidence="2" id="KW-0012">Acyltransferase</keyword>
<evidence type="ECO:0000256" key="2">
    <source>
        <dbReference type="ARBA" id="ARBA00023315"/>
    </source>
</evidence>
<feature type="domain" description="N-acetyltransferase" evidence="3">
    <location>
        <begin position="7"/>
        <end position="165"/>
    </location>
</feature>
<comment type="caution">
    <text evidence="4">The sequence shown here is derived from an EMBL/GenBank/DDBJ whole genome shotgun (WGS) entry which is preliminary data.</text>
</comment>
<proteinExistence type="predicted"/>
<dbReference type="Gene3D" id="3.40.630.30">
    <property type="match status" value="2"/>
</dbReference>
<dbReference type="AlphaFoldDB" id="A0A6B0Z1H6"/>
<dbReference type="PANTHER" id="PTHR43420">
    <property type="entry name" value="ACETYLTRANSFERASE"/>
    <property type="match status" value="1"/>
</dbReference>
<keyword evidence="1 4" id="KW-0808">Transferase</keyword>
<organism evidence="4">
    <name type="scientific">Caldilineaceae bacterium SB0664_bin_27</name>
    <dbReference type="NCBI Taxonomy" id="2605260"/>
    <lineage>
        <taxon>Bacteria</taxon>
        <taxon>Bacillati</taxon>
        <taxon>Chloroflexota</taxon>
        <taxon>Caldilineae</taxon>
        <taxon>Caldilineales</taxon>
        <taxon>Caldilineaceae</taxon>
    </lineage>
</organism>
<evidence type="ECO:0000256" key="1">
    <source>
        <dbReference type="ARBA" id="ARBA00022679"/>
    </source>
</evidence>
<dbReference type="Pfam" id="PF00583">
    <property type="entry name" value="Acetyltransf_1"/>
    <property type="match status" value="1"/>
</dbReference>
<dbReference type="CDD" id="cd04301">
    <property type="entry name" value="NAT_SF"/>
    <property type="match status" value="1"/>
</dbReference>
<dbReference type="PROSITE" id="PS51186">
    <property type="entry name" value="GNAT"/>
    <property type="match status" value="2"/>
</dbReference>
<reference evidence="4" key="1">
    <citation type="submission" date="2019-09" db="EMBL/GenBank/DDBJ databases">
        <title>Characterisation of the sponge microbiome using genome-centric metagenomics.</title>
        <authorList>
            <person name="Engelberts J.P."/>
            <person name="Robbins S.J."/>
            <person name="De Goeij J.M."/>
            <person name="Aranda M."/>
            <person name="Bell S.C."/>
            <person name="Webster N.S."/>
        </authorList>
    </citation>
    <scope>NUCLEOTIDE SEQUENCE</scope>
    <source>
        <strain evidence="4">SB0664_bin_27</strain>
    </source>
</reference>
<evidence type="ECO:0000259" key="3">
    <source>
        <dbReference type="PROSITE" id="PS51186"/>
    </source>
</evidence>
<feature type="domain" description="N-acetyltransferase" evidence="3">
    <location>
        <begin position="158"/>
        <end position="308"/>
    </location>
</feature>
<gene>
    <name evidence="4" type="ORF">F4Y42_21925</name>
</gene>
<dbReference type="EMBL" id="VXRG01000186">
    <property type="protein sequence ID" value="MXY96109.1"/>
    <property type="molecule type" value="Genomic_DNA"/>
</dbReference>
<name>A0A6B0Z1H6_9CHLR</name>